<dbReference type="SMART" id="SM01118">
    <property type="entry name" value="CYTH"/>
    <property type="match status" value="1"/>
</dbReference>
<dbReference type="Proteomes" id="UP000029046">
    <property type="component" value="Unassembled WGS sequence"/>
</dbReference>
<dbReference type="SUPFAM" id="SSF55154">
    <property type="entry name" value="CYTH-like phosphatases"/>
    <property type="match status" value="1"/>
</dbReference>
<keyword evidence="3" id="KW-1185">Reference proteome</keyword>
<dbReference type="Gene3D" id="2.40.320.10">
    <property type="entry name" value="Hypothetical Protein Pfu-838710-001"/>
    <property type="match status" value="1"/>
</dbReference>
<dbReference type="PANTHER" id="PTHR40114:SF1">
    <property type="entry name" value="SLR0698 PROTEIN"/>
    <property type="match status" value="1"/>
</dbReference>
<organism evidence="2 3">
    <name type="scientific">Bifidobacterium pullorum subsp. gallinarum</name>
    <dbReference type="NCBI Taxonomy" id="78344"/>
    <lineage>
        <taxon>Bacteria</taxon>
        <taxon>Bacillati</taxon>
        <taxon>Actinomycetota</taxon>
        <taxon>Actinomycetes</taxon>
        <taxon>Bifidobacteriales</taxon>
        <taxon>Bifidobacteriaceae</taxon>
        <taxon>Bifidobacterium</taxon>
    </lineage>
</organism>
<dbReference type="InterPro" id="IPR012042">
    <property type="entry name" value="NeuTTM/CthTTM-like"/>
</dbReference>
<dbReference type="EMBL" id="JGYX01000002">
    <property type="protein sequence ID" value="KFI61398.1"/>
    <property type="molecule type" value="Genomic_DNA"/>
</dbReference>
<accession>A0A087ARJ8</accession>
<evidence type="ECO:0000313" key="2">
    <source>
        <dbReference type="EMBL" id="KFI61398.1"/>
    </source>
</evidence>
<dbReference type="InterPro" id="IPR023577">
    <property type="entry name" value="CYTH_domain"/>
</dbReference>
<dbReference type="AlphaFoldDB" id="A0A087ARJ8"/>
<dbReference type="eggNOG" id="COG2954">
    <property type="taxonomic scope" value="Bacteria"/>
</dbReference>
<sequence>MDDFEYERRFFCREMPPQLDDGDAPTLIVQSYYVHSDNYALRVRLKTRRTRIPMDRSTDPLDVLDRCRDLFSQAFVTIKGPAVGGTRYEAEREIDTRIAVELVKRGGDIIIKNRYSVWIDEDGWNIDVFGGPNAPLVIAEAERSGPVTNLIIPSFCITEVTDQARFSNDGLASKPYSAWEDEFERELAEQGPQFQQIFGRNRMRHTVR</sequence>
<name>A0A087ARJ8_9BIFI</name>
<proteinExistence type="predicted"/>
<feature type="domain" description="CYTH" evidence="1">
    <location>
        <begin position="3"/>
        <end position="173"/>
    </location>
</feature>
<evidence type="ECO:0000259" key="1">
    <source>
        <dbReference type="SMART" id="SM01118"/>
    </source>
</evidence>
<dbReference type="InterPro" id="IPR033469">
    <property type="entry name" value="CYTH-like_dom_sf"/>
</dbReference>
<dbReference type="PANTHER" id="PTHR40114">
    <property type="entry name" value="SLR0698 PROTEIN"/>
    <property type="match status" value="1"/>
</dbReference>
<dbReference type="PIRSF" id="PIRSF016487">
    <property type="entry name" value="CYTH_UCP016487"/>
    <property type="match status" value="1"/>
</dbReference>
<gene>
    <name evidence="2" type="ORF">BIGA_0848</name>
</gene>
<dbReference type="RefSeq" id="WP_033507223.1">
    <property type="nucleotide sequence ID" value="NZ_JGYX01000002.1"/>
</dbReference>
<comment type="caution">
    <text evidence="2">The sequence shown here is derived from an EMBL/GenBank/DDBJ whole genome shotgun (WGS) entry which is preliminary data.</text>
</comment>
<protein>
    <recommendedName>
        <fullName evidence="1">CYTH domain-containing protein</fullName>
    </recommendedName>
</protein>
<reference evidence="2 3" key="1">
    <citation type="submission" date="2014-03" db="EMBL/GenBank/DDBJ databases">
        <title>Genomics of Bifidobacteria.</title>
        <authorList>
            <person name="Ventura M."/>
            <person name="Milani C."/>
            <person name="Lugli G.A."/>
        </authorList>
    </citation>
    <scope>NUCLEOTIDE SEQUENCE [LARGE SCALE GENOMIC DNA]</scope>
    <source>
        <strain evidence="2 3">LMG 11586</strain>
    </source>
</reference>
<evidence type="ECO:0000313" key="3">
    <source>
        <dbReference type="Proteomes" id="UP000029046"/>
    </source>
</evidence>
<dbReference type="OrthoDB" id="9805588at2"/>